<sequence length="359" mass="39822">MQHLQATPIAVSRVYSHDARQWLDISGLRPPQRPLFPYQPQYGMLQPFAAPMMQYQQLPYQQYVPQLQMQQIQQPQPQQQLQQQQQQQQLQQQQQQQQQQQIFSGTKRNHLGKSNSHEEQPPAPKKLRLSSPSTSSATTTTTITPAKRGPGRPTNASKGLPTKRPPRKSKSKTASPTITGQNQAQPLPTSYPASQPVPFHPAFQPPFADLVPAPVVMTPALEREIDAGVRAQMASLEMEAEGGLFKGFIEGDEVAPVEVVPVVEEKSLWDDFLVQGEEEGENDEDALARAIFDGLANMGGQEEEEAQVAEEAPEVQEDKEDEKDSLFGDDPEDTGAGAGTNNDDDDRDSWFGDTADLFE</sequence>
<name>W6ZUI7_COCMI</name>
<reference evidence="2 3" key="1">
    <citation type="journal article" date="2013" name="PLoS Genet.">
        <title>Comparative genome structure, secondary metabolite, and effector coding capacity across Cochliobolus pathogens.</title>
        <authorList>
            <person name="Condon B.J."/>
            <person name="Leng Y."/>
            <person name="Wu D."/>
            <person name="Bushley K.E."/>
            <person name="Ohm R.A."/>
            <person name="Otillar R."/>
            <person name="Martin J."/>
            <person name="Schackwitz W."/>
            <person name="Grimwood J."/>
            <person name="MohdZainudin N."/>
            <person name="Xue C."/>
            <person name="Wang R."/>
            <person name="Manning V.A."/>
            <person name="Dhillon B."/>
            <person name="Tu Z.J."/>
            <person name="Steffenson B.J."/>
            <person name="Salamov A."/>
            <person name="Sun H."/>
            <person name="Lowry S."/>
            <person name="LaButti K."/>
            <person name="Han J."/>
            <person name="Copeland A."/>
            <person name="Lindquist E."/>
            <person name="Barry K."/>
            <person name="Schmutz J."/>
            <person name="Baker S.E."/>
            <person name="Ciuffetti L.M."/>
            <person name="Grigoriev I.V."/>
            <person name="Zhong S."/>
            <person name="Turgeon B.G."/>
        </authorList>
    </citation>
    <scope>NUCLEOTIDE SEQUENCE [LARGE SCALE GENOMIC DNA]</scope>
    <source>
        <strain evidence="2 3">ATCC 44560</strain>
    </source>
</reference>
<evidence type="ECO:0000313" key="3">
    <source>
        <dbReference type="Proteomes" id="UP000054032"/>
    </source>
</evidence>
<evidence type="ECO:0000313" key="2">
    <source>
        <dbReference type="EMBL" id="EUC51179.1"/>
    </source>
</evidence>
<dbReference type="STRING" id="930090.W6ZUI7"/>
<dbReference type="EMBL" id="KI963919">
    <property type="protein sequence ID" value="EUC51179.1"/>
    <property type="molecule type" value="Genomic_DNA"/>
</dbReference>
<dbReference type="OrthoDB" id="3695641at2759"/>
<dbReference type="GeneID" id="19123591"/>
<dbReference type="HOGENOM" id="CLU_771563_0_0_1"/>
<dbReference type="Proteomes" id="UP000054032">
    <property type="component" value="Unassembled WGS sequence"/>
</dbReference>
<accession>W6ZUI7</accession>
<dbReference type="KEGG" id="bor:COCMIDRAFT_390"/>
<feature type="compositionally biased region" description="Polar residues" evidence="1">
    <location>
        <begin position="178"/>
        <end position="193"/>
    </location>
</feature>
<dbReference type="AlphaFoldDB" id="W6ZUI7"/>
<proteinExistence type="predicted"/>
<keyword evidence="3" id="KW-1185">Reference proteome</keyword>
<feature type="region of interest" description="Disordered" evidence="1">
    <location>
        <begin position="108"/>
        <end position="194"/>
    </location>
</feature>
<organism evidence="2 3">
    <name type="scientific">Bipolaris oryzae ATCC 44560</name>
    <dbReference type="NCBI Taxonomy" id="930090"/>
    <lineage>
        <taxon>Eukaryota</taxon>
        <taxon>Fungi</taxon>
        <taxon>Dikarya</taxon>
        <taxon>Ascomycota</taxon>
        <taxon>Pezizomycotina</taxon>
        <taxon>Dothideomycetes</taxon>
        <taxon>Pleosporomycetidae</taxon>
        <taxon>Pleosporales</taxon>
        <taxon>Pleosporineae</taxon>
        <taxon>Pleosporaceae</taxon>
        <taxon>Bipolaris</taxon>
    </lineage>
</organism>
<feature type="compositionally biased region" description="Acidic residues" evidence="1">
    <location>
        <begin position="301"/>
        <end position="333"/>
    </location>
</feature>
<protein>
    <submittedName>
        <fullName evidence="2">Uncharacterized protein</fullName>
    </submittedName>
</protein>
<dbReference type="RefSeq" id="XP_007682313.1">
    <property type="nucleotide sequence ID" value="XM_007684123.1"/>
</dbReference>
<gene>
    <name evidence="2" type="ORF">COCMIDRAFT_390</name>
</gene>
<evidence type="ECO:0000256" key="1">
    <source>
        <dbReference type="SAM" id="MobiDB-lite"/>
    </source>
</evidence>
<feature type="region of interest" description="Disordered" evidence="1">
    <location>
        <begin position="299"/>
        <end position="359"/>
    </location>
</feature>
<feature type="compositionally biased region" description="Low complexity" evidence="1">
    <location>
        <begin position="130"/>
        <end position="146"/>
    </location>
</feature>